<keyword evidence="12" id="KW-0175">Coiled coil</keyword>
<evidence type="ECO:0000256" key="8">
    <source>
        <dbReference type="ARBA" id="ARBA00023136"/>
    </source>
</evidence>
<evidence type="ECO:0000256" key="5">
    <source>
        <dbReference type="ARBA" id="ARBA00022824"/>
    </source>
</evidence>
<dbReference type="CDD" id="cd02963">
    <property type="entry name" value="TRX_DnaJ"/>
    <property type="match status" value="1"/>
</dbReference>
<gene>
    <name evidence="17" type="ORF">HERILL_LOCUS14212</name>
</gene>
<protein>
    <recommendedName>
        <fullName evidence="2">DnaJ homolog subfamily C member 16</fullName>
    </recommendedName>
    <alternativeName>
        <fullName evidence="11">Endoplasmic reticulum DNA J domain-containing protein 8</fullName>
    </alternativeName>
</protein>
<evidence type="ECO:0000256" key="7">
    <source>
        <dbReference type="ARBA" id="ARBA00023006"/>
    </source>
</evidence>
<dbReference type="InterPro" id="IPR043361">
    <property type="entry name" value="DNAJC16_TRX"/>
</dbReference>
<evidence type="ECO:0000313" key="17">
    <source>
        <dbReference type="EMBL" id="CAD7091812.1"/>
    </source>
</evidence>
<dbReference type="PROSITE" id="PS00636">
    <property type="entry name" value="DNAJ_1"/>
    <property type="match status" value="1"/>
</dbReference>
<dbReference type="Gene3D" id="1.10.287.110">
    <property type="entry name" value="DnaJ domain"/>
    <property type="match status" value="1"/>
</dbReference>
<dbReference type="InterPro" id="IPR036249">
    <property type="entry name" value="Thioredoxin-like_sf"/>
</dbReference>
<dbReference type="InterPro" id="IPR018253">
    <property type="entry name" value="DnaJ_domain_CS"/>
</dbReference>
<dbReference type="EMBL" id="LR899014">
    <property type="protein sequence ID" value="CAD7091812.1"/>
    <property type="molecule type" value="Genomic_DNA"/>
</dbReference>
<dbReference type="SUPFAM" id="SSF52833">
    <property type="entry name" value="Thioredoxin-like"/>
    <property type="match status" value="1"/>
</dbReference>
<evidence type="ECO:0000256" key="3">
    <source>
        <dbReference type="ARBA" id="ARBA00022692"/>
    </source>
</evidence>
<keyword evidence="5" id="KW-0256">Endoplasmic reticulum</keyword>
<sequence>MLMTKFGRVSTCCFAFLLLLYCSAIVSSLGDPYKILGVSRHASLADIRRAYKQLAKEWHPDKSSDPDAERKFVEIKQAYELLSDAERRRVYDQHGITNEDSHMFREPHDYSQYGRFAPDPFEEFFGHRFHFDQDISLFHKLSITTKYYEQNIVPKSRLVPHILFFYADWCFSCMKAANSFKKMIDSLEPLGIVFATVNAGHESQLLRKTGVHSLPCIVLVLNGHNYVYKESIYSLQKIVDFVRHKMPYKLIQTVNDSNLEEFLNGWSDNRVRALIMEPRNQPRLRYIITAYGYRHRVAFGFIHLNTKETQLTQERFKVHPSLDTLLIFNEDSARPVASVSMADIPTQTLVNVISANQYLVLPRLSSQEMLDGVCPTEWNRPRKRLCVVLITENTEAHNDARHVLRKIALQGGYNAERVRFAYIYQDKQSDFVNALSKGITDNDMLLRLVVIWRRDTSHIKYEWINGAKLNINRQEKESEEQTMNQTKQKLDDTIQRLLRSTEALSYEALVKDLLDEHAQGLLGRVFSKMLLVVEYFADNLGQEHILPALSVVATVGFILAVGYLMAYLVRVEEENIKKRGVKLENNNAAKQTYVPELKLHELRAEKYNGLVRLLKPGCRTVVLITDLQSRSKLIPGFHKAVWPYRKNKTLMFSHMLIEKGLSWFSELLRLSLPEQRDLQINPRNCIGTVLVLNGHRKYFCMYHAKHPESKRGAKRMLKMTRHLSTLPNSDPEAGAFLGMQDSDSSENSENDAKILLEENLLDGLSNWLDRVFEGTTHRYYINYWPDFPTK</sequence>
<dbReference type="InterPro" id="IPR036869">
    <property type="entry name" value="J_dom_sf"/>
</dbReference>
<keyword evidence="8 14" id="KW-0472">Membrane</keyword>
<dbReference type="PRINTS" id="PR00625">
    <property type="entry name" value="JDOMAIN"/>
</dbReference>
<dbReference type="PANTHER" id="PTHR44303">
    <property type="entry name" value="DNAJ HOMOLOG SUBFAMILY C MEMBER 16"/>
    <property type="match status" value="1"/>
</dbReference>
<feature type="chain" id="PRO_5031195321" description="DnaJ homolog subfamily C member 16" evidence="15">
    <location>
        <begin position="29"/>
        <end position="790"/>
    </location>
</feature>
<dbReference type="Gene3D" id="3.40.30.10">
    <property type="entry name" value="Glutaredoxin"/>
    <property type="match status" value="1"/>
</dbReference>
<evidence type="ECO:0000259" key="16">
    <source>
        <dbReference type="PROSITE" id="PS50076"/>
    </source>
</evidence>
<feature type="domain" description="J" evidence="16">
    <location>
        <begin position="31"/>
        <end position="95"/>
    </location>
</feature>
<feature type="signal peptide" evidence="15">
    <location>
        <begin position="1"/>
        <end position="28"/>
    </location>
</feature>
<feature type="region of interest" description="Disordered" evidence="13">
    <location>
        <begin position="727"/>
        <end position="749"/>
    </location>
</feature>
<dbReference type="InterPro" id="IPR052448">
    <property type="entry name" value="DnaJ_C16_autophagy_reg"/>
</dbReference>
<organism evidence="17 18">
    <name type="scientific">Hermetia illucens</name>
    <name type="common">Black soldier fly</name>
    <dbReference type="NCBI Taxonomy" id="343691"/>
    <lineage>
        <taxon>Eukaryota</taxon>
        <taxon>Metazoa</taxon>
        <taxon>Ecdysozoa</taxon>
        <taxon>Arthropoda</taxon>
        <taxon>Hexapoda</taxon>
        <taxon>Insecta</taxon>
        <taxon>Pterygota</taxon>
        <taxon>Neoptera</taxon>
        <taxon>Endopterygota</taxon>
        <taxon>Diptera</taxon>
        <taxon>Brachycera</taxon>
        <taxon>Stratiomyomorpha</taxon>
        <taxon>Stratiomyidae</taxon>
        <taxon>Hermetiinae</taxon>
        <taxon>Hermetia</taxon>
    </lineage>
</organism>
<comment type="subcellular location">
    <subcellularLocation>
        <location evidence="1">Endoplasmic reticulum membrane</location>
        <topology evidence="1">Single-pass type IV membrane protein</topology>
    </subcellularLocation>
</comment>
<evidence type="ECO:0000256" key="11">
    <source>
        <dbReference type="ARBA" id="ARBA00035043"/>
    </source>
</evidence>
<evidence type="ECO:0000256" key="12">
    <source>
        <dbReference type="SAM" id="Coils"/>
    </source>
</evidence>
<dbReference type="CDD" id="cd06257">
    <property type="entry name" value="DnaJ"/>
    <property type="match status" value="1"/>
</dbReference>
<evidence type="ECO:0000256" key="13">
    <source>
        <dbReference type="SAM" id="MobiDB-lite"/>
    </source>
</evidence>
<keyword evidence="9" id="KW-0325">Glycoprotein</keyword>
<feature type="transmembrane region" description="Helical" evidence="14">
    <location>
        <begin position="545"/>
        <end position="569"/>
    </location>
</feature>
<dbReference type="InParanoid" id="A0A7R8V4B9"/>
<evidence type="ECO:0000256" key="1">
    <source>
        <dbReference type="ARBA" id="ARBA00004163"/>
    </source>
</evidence>
<dbReference type="Proteomes" id="UP000594454">
    <property type="component" value="Chromosome 6"/>
</dbReference>
<accession>A0A7R8V4B9</accession>
<evidence type="ECO:0000256" key="2">
    <source>
        <dbReference type="ARBA" id="ARBA00020921"/>
    </source>
</evidence>
<dbReference type="AlphaFoldDB" id="A0A7R8V4B9"/>
<dbReference type="InterPro" id="IPR001623">
    <property type="entry name" value="DnaJ_domain"/>
</dbReference>
<dbReference type="SMART" id="SM00271">
    <property type="entry name" value="DnaJ"/>
    <property type="match status" value="1"/>
</dbReference>
<dbReference type="GO" id="GO:0006914">
    <property type="term" value="P:autophagy"/>
    <property type="evidence" value="ECO:0007669"/>
    <property type="project" value="UniProtKB-KW"/>
</dbReference>
<dbReference type="SUPFAM" id="SSF46565">
    <property type="entry name" value="Chaperone J-domain"/>
    <property type="match status" value="1"/>
</dbReference>
<dbReference type="OrthoDB" id="10065037at2759"/>
<name>A0A7R8V4B9_HERIL</name>
<evidence type="ECO:0000256" key="9">
    <source>
        <dbReference type="ARBA" id="ARBA00023180"/>
    </source>
</evidence>
<evidence type="ECO:0000256" key="6">
    <source>
        <dbReference type="ARBA" id="ARBA00022989"/>
    </source>
</evidence>
<keyword evidence="7" id="KW-0072">Autophagy</keyword>
<dbReference type="PROSITE" id="PS50076">
    <property type="entry name" value="DNAJ_2"/>
    <property type="match status" value="1"/>
</dbReference>
<dbReference type="PANTHER" id="PTHR44303:SF2">
    <property type="entry name" value="DNAJ HOMOLOG SUBFAMILY C MEMBER 16"/>
    <property type="match status" value="1"/>
</dbReference>
<evidence type="ECO:0000313" key="18">
    <source>
        <dbReference type="Proteomes" id="UP000594454"/>
    </source>
</evidence>
<dbReference type="InterPro" id="IPR013766">
    <property type="entry name" value="Thioredoxin_domain"/>
</dbReference>
<evidence type="ECO:0000256" key="10">
    <source>
        <dbReference type="ARBA" id="ARBA00035002"/>
    </source>
</evidence>
<comment type="function">
    <text evidence="10">Plays an important role in regulating the size of autophagosomes during the formation process.</text>
</comment>
<keyword evidence="3 14" id="KW-0812">Transmembrane</keyword>
<dbReference type="Pfam" id="PF00226">
    <property type="entry name" value="DnaJ"/>
    <property type="match status" value="1"/>
</dbReference>
<dbReference type="Pfam" id="PF00085">
    <property type="entry name" value="Thioredoxin"/>
    <property type="match status" value="1"/>
</dbReference>
<proteinExistence type="predicted"/>
<keyword evidence="4 15" id="KW-0732">Signal</keyword>
<evidence type="ECO:0000256" key="15">
    <source>
        <dbReference type="SAM" id="SignalP"/>
    </source>
</evidence>
<keyword evidence="6 14" id="KW-1133">Transmembrane helix</keyword>
<dbReference type="OMA" id="HAKHPEC"/>
<dbReference type="FunCoup" id="A0A7R8V4B9">
    <property type="interactions" value="1030"/>
</dbReference>
<evidence type="ECO:0000256" key="4">
    <source>
        <dbReference type="ARBA" id="ARBA00022729"/>
    </source>
</evidence>
<feature type="coiled-coil region" evidence="12">
    <location>
        <begin position="464"/>
        <end position="496"/>
    </location>
</feature>
<reference evidence="17 18" key="1">
    <citation type="submission" date="2020-11" db="EMBL/GenBank/DDBJ databases">
        <authorList>
            <person name="Wallbank WR R."/>
            <person name="Pardo Diaz C."/>
            <person name="Kozak K."/>
            <person name="Martin S."/>
            <person name="Jiggins C."/>
            <person name="Moest M."/>
            <person name="Warren A I."/>
            <person name="Generalovic N T."/>
            <person name="Byers J.R.P. K."/>
            <person name="Montejo-Kovacevich G."/>
            <person name="Yen C E."/>
        </authorList>
    </citation>
    <scope>NUCLEOTIDE SEQUENCE [LARGE SCALE GENOMIC DNA]</scope>
</reference>
<evidence type="ECO:0000256" key="14">
    <source>
        <dbReference type="SAM" id="Phobius"/>
    </source>
</evidence>
<keyword evidence="18" id="KW-1185">Reference proteome</keyword>
<dbReference type="GO" id="GO:0005789">
    <property type="term" value="C:endoplasmic reticulum membrane"/>
    <property type="evidence" value="ECO:0007669"/>
    <property type="project" value="UniProtKB-SubCell"/>
</dbReference>